<sequence length="73" mass="8282">MYAFSHGFSWVSVDVQLALKGTYIKKYPFFKKIILVIIFIVLFLAIKNDFAPLYLGILGIAIVSWVTTPNETP</sequence>
<dbReference type="EMBL" id="UINC01004710">
    <property type="protein sequence ID" value="SVA16301.1"/>
    <property type="molecule type" value="Genomic_DNA"/>
</dbReference>
<name>A0A381TLB8_9ZZZZ</name>
<evidence type="ECO:0000313" key="2">
    <source>
        <dbReference type="EMBL" id="SVA16301.1"/>
    </source>
</evidence>
<protein>
    <submittedName>
        <fullName evidence="2">Uncharacterized protein</fullName>
    </submittedName>
</protein>
<reference evidence="2" key="1">
    <citation type="submission" date="2018-05" db="EMBL/GenBank/DDBJ databases">
        <authorList>
            <person name="Lanie J.A."/>
            <person name="Ng W.-L."/>
            <person name="Kazmierczak K.M."/>
            <person name="Andrzejewski T.M."/>
            <person name="Davidsen T.M."/>
            <person name="Wayne K.J."/>
            <person name="Tettelin H."/>
            <person name="Glass J.I."/>
            <person name="Rusch D."/>
            <person name="Podicherti R."/>
            <person name="Tsui H.-C.T."/>
            <person name="Winkler M.E."/>
        </authorList>
    </citation>
    <scope>NUCLEOTIDE SEQUENCE</scope>
</reference>
<accession>A0A381TLB8</accession>
<keyword evidence="1" id="KW-1133">Transmembrane helix</keyword>
<proteinExistence type="predicted"/>
<gene>
    <name evidence="2" type="ORF">METZ01_LOCUS69155</name>
</gene>
<dbReference type="AlphaFoldDB" id="A0A381TLB8"/>
<evidence type="ECO:0000256" key="1">
    <source>
        <dbReference type="SAM" id="Phobius"/>
    </source>
</evidence>
<organism evidence="2">
    <name type="scientific">marine metagenome</name>
    <dbReference type="NCBI Taxonomy" id="408172"/>
    <lineage>
        <taxon>unclassified sequences</taxon>
        <taxon>metagenomes</taxon>
        <taxon>ecological metagenomes</taxon>
    </lineage>
</organism>
<keyword evidence="1" id="KW-0812">Transmembrane</keyword>
<feature type="transmembrane region" description="Helical" evidence="1">
    <location>
        <begin position="52"/>
        <end position="68"/>
    </location>
</feature>
<feature type="transmembrane region" description="Helical" evidence="1">
    <location>
        <begin position="29"/>
        <end position="46"/>
    </location>
</feature>
<keyword evidence="1" id="KW-0472">Membrane</keyword>